<sequence length="127" mass="14725">MELLQRAPRRHQDDERDEAALLWGEDGRAGIVHPGEEKLWDDLIVAFQDLKELQERWRETVSMGLEGQDKGNGFTLPESRVRLDIRKKFFPVSVGRPWHRVPREAVAVPSLEMSKARLERALSNLEQ</sequence>
<protein>
    <submittedName>
        <fullName evidence="1">Uncharacterized protein</fullName>
    </submittedName>
</protein>
<name>A0ABQ9D9H1_9PASS</name>
<evidence type="ECO:0000313" key="2">
    <source>
        <dbReference type="Proteomes" id="UP001145742"/>
    </source>
</evidence>
<reference evidence="1" key="1">
    <citation type="submission" date="2019-10" db="EMBL/GenBank/DDBJ databases">
        <authorList>
            <person name="Soares A.E.R."/>
            <person name="Aleixo A."/>
            <person name="Schneider P."/>
            <person name="Miyaki C.Y."/>
            <person name="Schneider M.P."/>
            <person name="Mello C."/>
            <person name="Vasconcelos A.T.R."/>
        </authorList>
    </citation>
    <scope>NUCLEOTIDE SEQUENCE</scope>
    <source>
        <tissue evidence="1">Muscle</tissue>
    </source>
</reference>
<dbReference type="Proteomes" id="UP001145742">
    <property type="component" value="Unassembled WGS sequence"/>
</dbReference>
<accession>A0ABQ9D9H1</accession>
<proteinExistence type="predicted"/>
<dbReference type="EMBL" id="WHWB01033783">
    <property type="protein sequence ID" value="KAJ7417113.1"/>
    <property type="molecule type" value="Genomic_DNA"/>
</dbReference>
<gene>
    <name evidence="1" type="ORF">WISP_66357</name>
</gene>
<evidence type="ECO:0000313" key="1">
    <source>
        <dbReference type="EMBL" id="KAJ7417113.1"/>
    </source>
</evidence>
<organism evidence="1 2">
    <name type="scientific">Willisornis vidua</name>
    <name type="common">Xingu scale-backed antbird</name>
    <dbReference type="NCBI Taxonomy" id="1566151"/>
    <lineage>
        <taxon>Eukaryota</taxon>
        <taxon>Metazoa</taxon>
        <taxon>Chordata</taxon>
        <taxon>Craniata</taxon>
        <taxon>Vertebrata</taxon>
        <taxon>Euteleostomi</taxon>
        <taxon>Archelosauria</taxon>
        <taxon>Archosauria</taxon>
        <taxon>Dinosauria</taxon>
        <taxon>Saurischia</taxon>
        <taxon>Theropoda</taxon>
        <taxon>Coelurosauria</taxon>
        <taxon>Aves</taxon>
        <taxon>Neognathae</taxon>
        <taxon>Neoaves</taxon>
        <taxon>Telluraves</taxon>
        <taxon>Australaves</taxon>
        <taxon>Passeriformes</taxon>
        <taxon>Thamnophilidae</taxon>
        <taxon>Willisornis</taxon>
    </lineage>
</organism>
<comment type="caution">
    <text evidence="1">The sequence shown here is derived from an EMBL/GenBank/DDBJ whole genome shotgun (WGS) entry which is preliminary data.</text>
</comment>
<keyword evidence="2" id="KW-1185">Reference proteome</keyword>